<name>A0ABT4ETA5_9BACI</name>
<organism evidence="2 3">
    <name type="scientific">Lysinibacillus xylanilyticus</name>
    <dbReference type="NCBI Taxonomy" id="582475"/>
    <lineage>
        <taxon>Bacteria</taxon>
        <taxon>Bacillati</taxon>
        <taxon>Bacillota</taxon>
        <taxon>Bacilli</taxon>
        <taxon>Bacillales</taxon>
        <taxon>Bacillaceae</taxon>
        <taxon>Lysinibacillus</taxon>
    </lineage>
</organism>
<accession>A0ABT4ETA5</accession>
<evidence type="ECO:0000313" key="3">
    <source>
        <dbReference type="Proteomes" id="UP001527052"/>
    </source>
</evidence>
<keyword evidence="1" id="KW-0812">Transmembrane</keyword>
<evidence type="ECO:0000256" key="1">
    <source>
        <dbReference type="SAM" id="Phobius"/>
    </source>
</evidence>
<sequence>MVKFVCLCKGGIYNLDKRRVSTILGFTSLVPVIISIIDVYVRKRPISNVYWDITIYSVLSIIGIALAIGSWVTKRRKIPLIIGLLANIFVLACTFLLLFAMGMSEQ</sequence>
<gene>
    <name evidence="2" type="ORF">M5W82_18490</name>
</gene>
<protein>
    <submittedName>
        <fullName evidence="2">Uncharacterized protein</fullName>
    </submittedName>
</protein>
<feature type="transmembrane region" description="Helical" evidence="1">
    <location>
        <begin position="53"/>
        <end position="72"/>
    </location>
</feature>
<proteinExistence type="predicted"/>
<keyword evidence="1" id="KW-0472">Membrane</keyword>
<feature type="transmembrane region" description="Helical" evidence="1">
    <location>
        <begin position="78"/>
        <end position="100"/>
    </location>
</feature>
<dbReference type="RefSeq" id="WP_268638926.1">
    <property type="nucleotide sequence ID" value="NZ_JAMDLZ010000035.1"/>
</dbReference>
<reference evidence="2 3" key="1">
    <citation type="submission" date="2022-05" db="EMBL/GenBank/DDBJ databases">
        <title>Genome Sequencing of Bee-Associated Microbes.</title>
        <authorList>
            <person name="Dunlap C."/>
        </authorList>
    </citation>
    <scope>NUCLEOTIDE SEQUENCE [LARGE SCALE GENOMIC DNA]</scope>
    <source>
        <strain evidence="2 3">NRRL BD-083</strain>
    </source>
</reference>
<dbReference type="EMBL" id="JAMDLZ010000035">
    <property type="protein sequence ID" value="MCY9548907.1"/>
    <property type="molecule type" value="Genomic_DNA"/>
</dbReference>
<keyword evidence="1" id="KW-1133">Transmembrane helix</keyword>
<evidence type="ECO:0000313" key="2">
    <source>
        <dbReference type="EMBL" id="MCY9548907.1"/>
    </source>
</evidence>
<comment type="caution">
    <text evidence="2">The sequence shown here is derived from an EMBL/GenBank/DDBJ whole genome shotgun (WGS) entry which is preliminary data.</text>
</comment>
<dbReference type="Proteomes" id="UP001527052">
    <property type="component" value="Unassembled WGS sequence"/>
</dbReference>
<feature type="transmembrane region" description="Helical" evidence="1">
    <location>
        <begin position="20"/>
        <end position="41"/>
    </location>
</feature>
<keyword evidence="3" id="KW-1185">Reference proteome</keyword>